<gene>
    <name evidence="1" type="ORF">KIN20_008030</name>
</gene>
<organism evidence="1 2">
    <name type="scientific">Parelaphostrongylus tenuis</name>
    <name type="common">Meningeal worm</name>
    <dbReference type="NCBI Taxonomy" id="148309"/>
    <lineage>
        <taxon>Eukaryota</taxon>
        <taxon>Metazoa</taxon>
        <taxon>Ecdysozoa</taxon>
        <taxon>Nematoda</taxon>
        <taxon>Chromadorea</taxon>
        <taxon>Rhabditida</taxon>
        <taxon>Rhabditina</taxon>
        <taxon>Rhabditomorpha</taxon>
        <taxon>Strongyloidea</taxon>
        <taxon>Metastrongylidae</taxon>
        <taxon>Parelaphostrongylus</taxon>
    </lineage>
</organism>
<dbReference type="AlphaFoldDB" id="A0AAD5QH75"/>
<protein>
    <submittedName>
        <fullName evidence="1">Uncharacterized protein</fullName>
    </submittedName>
</protein>
<reference evidence="1" key="1">
    <citation type="submission" date="2021-06" db="EMBL/GenBank/DDBJ databases">
        <title>Parelaphostrongylus tenuis whole genome reference sequence.</title>
        <authorList>
            <person name="Garwood T.J."/>
            <person name="Larsen P.A."/>
            <person name="Fountain-Jones N.M."/>
            <person name="Garbe J.R."/>
            <person name="Macchietto M.G."/>
            <person name="Kania S.A."/>
            <person name="Gerhold R.W."/>
            <person name="Richards J.E."/>
            <person name="Wolf T.M."/>
        </authorList>
    </citation>
    <scope>NUCLEOTIDE SEQUENCE</scope>
    <source>
        <strain evidence="1">MNPRO001-30</strain>
        <tissue evidence="1">Meninges</tissue>
    </source>
</reference>
<dbReference type="EMBL" id="JAHQIW010001244">
    <property type="protein sequence ID" value="KAJ1351868.1"/>
    <property type="molecule type" value="Genomic_DNA"/>
</dbReference>
<evidence type="ECO:0000313" key="1">
    <source>
        <dbReference type="EMBL" id="KAJ1351868.1"/>
    </source>
</evidence>
<name>A0AAD5QH75_PARTN</name>
<proteinExistence type="predicted"/>
<comment type="caution">
    <text evidence="1">The sequence shown here is derived from an EMBL/GenBank/DDBJ whole genome shotgun (WGS) entry which is preliminary data.</text>
</comment>
<keyword evidence="2" id="KW-1185">Reference proteome</keyword>
<sequence>MLCKNDVVRQEYFKLRSDLNKAKAPRREPNLLERKSTGKSNFYMIGRVTRAIEMTRGGREGNNAFLKYEPASNDSFNGLVGLVEAGFSYKDIVKLSKESGVSSYVNMNAMDGMVVVAARMGLRALASSIAEGPAKCHMNDLHRLTLLAGRFVTGANSTDFSAEKRL</sequence>
<dbReference type="Proteomes" id="UP001196413">
    <property type="component" value="Unassembled WGS sequence"/>
</dbReference>
<evidence type="ECO:0000313" key="2">
    <source>
        <dbReference type="Proteomes" id="UP001196413"/>
    </source>
</evidence>
<accession>A0AAD5QH75</accession>